<sequence length="32" mass="3596">MSHQSVQFIASTGSSSPSFNFLRPRSNYHILV</sequence>
<reference evidence="1" key="1">
    <citation type="submission" date="2012-09" db="EMBL/GenBank/DDBJ databases">
        <authorList>
            <person name="Martin A.A."/>
        </authorList>
    </citation>
    <scope>NUCLEOTIDE SEQUENCE</scope>
</reference>
<keyword evidence="1" id="KW-1185">Reference proteome</keyword>
<dbReference type="WBParaSite" id="ACAC_0000819101-mRNA-1">
    <property type="protein sequence ID" value="ACAC_0000819101-mRNA-1"/>
    <property type="gene ID" value="ACAC_0000819101"/>
</dbReference>
<proteinExistence type="predicted"/>
<evidence type="ECO:0000313" key="2">
    <source>
        <dbReference type="WBParaSite" id="ACAC_0000819101-mRNA-1"/>
    </source>
</evidence>
<protein>
    <submittedName>
        <fullName evidence="2">Uncharacterized protein</fullName>
    </submittedName>
</protein>
<name>A0A0K0DCB9_ANGCA</name>
<dbReference type="AlphaFoldDB" id="A0A0K0DCB9"/>
<organism evidence="1 2">
    <name type="scientific">Angiostrongylus cantonensis</name>
    <name type="common">Rat lungworm</name>
    <dbReference type="NCBI Taxonomy" id="6313"/>
    <lineage>
        <taxon>Eukaryota</taxon>
        <taxon>Metazoa</taxon>
        <taxon>Ecdysozoa</taxon>
        <taxon>Nematoda</taxon>
        <taxon>Chromadorea</taxon>
        <taxon>Rhabditida</taxon>
        <taxon>Rhabditina</taxon>
        <taxon>Rhabditomorpha</taxon>
        <taxon>Strongyloidea</taxon>
        <taxon>Metastrongylidae</taxon>
        <taxon>Angiostrongylus</taxon>
    </lineage>
</organism>
<dbReference type="Proteomes" id="UP000035642">
    <property type="component" value="Unassembled WGS sequence"/>
</dbReference>
<reference evidence="2" key="2">
    <citation type="submission" date="2017-02" db="UniProtKB">
        <authorList>
            <consortium name="WormBaseParasite"/>
        </authorList>
    </citation>
    <scope>IDENTIFICATION</scope>
</reference>
<accession>A0A0K0DCB9</accession>
<evidence type="ECO:0000313" key="1">
    <source>
        <dbReference type="Proteomes" id="UP000035642"/>
    </source>
</evidence>